<name>A0A372MIN0_9SPIR</name>
<dbReference type="InterPro" id="IPR050706">
    <property type="entry name" value="Cyclic-di-GMP_PDE-like"/>
</dbReference>
<dbReference type="RefSeq" id="WP_117329552.1">
    <property type="nucleotide sequence ID" value="NZ_QUWK01000003.1"/>
</dbReference>
<dbReference type="SMART" id="SM00052">
    <property type="entry name" value="EAL"/>
    <property type="match status" value="1"/>
</dbReference>
<evidence type="ECO:0000313" key="4">
    <source>
        <dbReference type="Proteomes" id="UP000264002"/>
    </source>
</evidence>
<comment type="caution">
    <text evidence="3">The sequence shown here is derived from an EMBL/GenBank/DDBJ whole genome shotgun (WGS) entry which is preliminary data.</text>
</comment>
<dbReference type="PANTHER" id="PTHR33121">
    <property type="entry name" value="CYCLIC DI-GMP PHOSPHODIESTERASE PDEF"/>
    <property type="match status" value="1"/>
</dbReference>
<feature type="domain" description="EAL" evidence="2">
    <location>
        <begin position="223"/>
        <end position="474"/>
    </location>
</feature>
<dbReference type="PROSITE" id="PS50883">
    <property type="entry name" value="EAL"/>
    <property type="match status" value="1"/>
</dbReference>
<dbReference type="InterPro" id="IPR035919">
    <property type="entry name" value="EAL_sf"/>
</dbReference>
<keyword evidence="1" id="KW-1133">Transmembrane helix</keyword>
<reference evidence="3 4" key="2">
    <citation type="submission" date="2018-09" db="EMBL/GenBank/DDBJ databases">
        <title>Genome of Sphaerochaeta halotolerans strain 4-11.</title>
        <authorList>
            <person name="Nazina T.N."/>
            <person name="Sokolova D.S."/>
        </authorList>
    </citation>
    <scope>NUCLEOTIDE SEQUENCE [LARGE SCALE GENOMIC DNA]</scope>
    <source>
        <strain evidence="3 4">4-11</strain>
    </source>
</reference>
<keyword evidence="4" id="KW-1185">Reference proteome</keyword>
<dbReference type="Proteomes" id="UP000264002">
    <property type="component" value="Unassembled WGS sequence"/>
</dbReference>
<dbReference type="Gene3D" id="3.20.20.450">
    <property type="entry name" value="EAL domain"/>
    <property type="match status" value="1"/>
</dbReference>
<protein>
    <submittedName>
        <fullName evidence="3">EAL domain-containing protein</fullName>
    </submittedName>
</protein>
<dbReference type="AlphaFoldDB" id="A0A372MIN0"/>
<reference evidence="4" key="1">
    <citation type="submission" date="2018-08" db="EMBL/GenBank/DDBJ databases">
        <authorList>
            <person name="Grouzdev D.S."/>
            <person name="Krutkina M.S."/>
        </authorList>
    </citation>
    <scope>NUCLEOTIDE SEQUENCE [LARGE SCALE GENOMIC DNA]</scope>
    <source>
        <strain evidence="4">4-11</strain>
    </source>
</reference>
<gene>
    <name evidence="3" type="ORF">DYP60_03775</name>
</gene>
<sequence length="484" mass="54955">MRIMQRHCIAFGSSFFLALLVSLFYAKFVVSIFFTLLLLISMSIGFLVSGKTEPWEYTGRSLTRWLRNNQANLDSSFCLYVSIHARGIFQSCVDRQELEEVYNRCAKELMGYFGVANVQRMTYDEFAVLRDFPTSTVVDEKEKVEYQTIVCQTITDRINGMLGSMDTSRLPPFAVTVGCASSGLRYRMNTLEQLVDLAYATEEAAKKSRKKFLVADEMIRARKLDIDECKQGFLTDGWEEEFNPFFQPIIDSVSFSVVGVESLARWQLGGFRVLSAQVFKDVACELHHITTIDLTIISKTFSIIRRMMMARIVPYTFKTVINVSDESLKKGFAKRMFFLAEQHGLHPSQIEFDIKDSALAFPESLLVIKELRETGFRVSLDVFTETAFDLQALVRADFDIIKLDFRAFSPQLQQVYAALKEAAEKGDVEILAKGIENKVVLDAAMALGCKYVQGNYFTQPIPESTFEVFMKKYQQGLDLGSSLG</sequence>
<organism evidence="3 4">
    <name type="scientific">Sphaerochaeta halotolerans</name>
    <dbReference type="NCBI Taxonomy" id="2293840"/>
    <lineage>
        <taxon>Bacteria</taxon>
        <taxon>Pseudomonadati</taxon>
        <taxon>Spirochaetota</taxon>
        <taxon>Spirochaetia</taxon>
        <taxon>Spirochaetales</taxon>
        <taxon>Sphaerochaetaceae</taxon>
        <taxon>Sphaerochaeta</taxon>
    </lineage>
</organism>
<dbReference type="CDD" id="cd01948">
    <property type="entry name" value="EAL"/>
    <property type="match status" value="1"/>
</dbReference>
<keyword evidence="1" id="KW-0812">Transmembrane</keyword>
<accession>A0A372MIN0</accession>
<dbReference type="PANTHER" id="PTHR33121:SF70">
    <property type="entry name" value="SIGNALING PROTEIN YKOW"/>
    <property type="match status" value="1"/>
</dbReference>
<proteinExistence type="predicted"/>
<evidence type="ECO:0000313" key="3">
    <source>
        <dbReference type="EMBL" id="RFU95604.1"/>
    </source>
</evidence>
<evidence type="ECO:0000256" key="1">
    <source>
        <dbReference type="SAM" id="Phobius"/>
    </source>
</evidence>
<dbReference type="InterPro" id="IPR001633">
    <property type="entry name" value="EAL_dom"/>
</dbReference>
<keyword evidence="1" id="KW-0472">Membrane</keyword>
<evidence type="ECO:0000259" key="2">
    <source>
        <dbReference type="PROSITE" id="PS50883"/>
    </source>
</evidence>
<dbReference type="EMBL" id="QUWK01000003">
    <property type="protein sequence ID" value="RFU95604.1"/>
    <property type="molecule type" value="Genomic_DNA"/>
</dbReference>
<dbReference type="GO" id="GO:0071111">
    <property type="term" value="F:cyclic-guanylate-specific phosphodiesterase activity"/>
    <property type="evidence" value="ECO:0007669"/>
    <property type="project" value="InterPro"/>
</dbReference>
<feature type="transmembrane region" description="Helical" evidence="1">
    <location>
        <begin position="7"/>
        <end position="26"/>
    </location>
</feature>
<dbReference type="SUPFAM" id="SSF141868">
    <property type="entry name" value="EAL domain-like"/>
    <property type="match status" value="1"/>
</dbReference>
<dbReference type="Pfam" id="PF00563">
    <property type="entry name" value="EAL"/>
    <property type="match status" value="1"/>
</dbReference>